<dbReference type="InterPro" id="IPR016181">
    <property type="entry name" value="Acyl_CoA_acyltransferase"/>
</dbReference>
<accession>A0A3L8PSU0</accession>
<dbReference type="OrthoDB" id="9792929at2"/>
<protein>
    <submittedName>
        <fullName evidence="4">GNAT family N-acetyltransferase</fullName>
    </submittedName>
</protein>
<dbReference type="PANTHER" id="PTHR43877">
    <property type="entry name" value="AMINOALKYLPHOSPHONATE N-ACETYLTRANSFERASE-RELATED-RELATED"/>
    <property type="match status" value="1"/>
</dbReference>
<dbReference type="EMBL" id="QZEI01000071">
    <property type="protein sequence ID" value="RLV58461.1"/>
    <property type="molecule type" value="Genomic_DNA"/>
</dbReference>
<dbReference type="GO" id="GO:0016747">
    <property type="term" value="F:acyltransferase activity, transferring groups other than amino-acyl groups"/>
    <property type="evidence" value="ECO:0007669"/>
    <property type="project" value="InterPro"/>
</dbReference>
<name>A0A3L8PSU0_9GAMM</name>
<dbReference type="Proteomes" id="UP000281474">
    <property type="component" value="Unassembled WGS sequence"/>
</dbReference>
<evidence type="ECO:0000256" key="2">
    <source>
        <dbReference type="ARBA" id="ARBA00023315"/>
    </source>
</evidence>
<organism evidence="4 5">
    <name type="scientific">Parashewanella curva</name>
    <dbReference type="NCBI Taxonomy" id="2338552"/>
    <lineage>
        <taxon>Bacteria</taxon>
        <taxon>Pseudomonadati</taxon>
        <taxon>Pseudomonadota</taxon>
        <taxon>Gammaproteobacteria</taxon>
        <taxon>Alteromonadales</taxon>
        <taxon>Shewanellaceae</taxon>
        <taxon>Parashewanella</taxon>
    </lineage>
</organism>
<keyword evidence="5" id="KW-1185">Reference proteome</keyword>
<dbReference type="PANTHER" id="PTHR43877:SF2">
    <property type="entry name" value="AMINOALKYLPHOSPHONATE N-ACETYLTRANSFERASE-RELATED"/>
    <property type="match status" value="1"/>
</dbReference>
<keyword evidence="2" id="KW-0012">Acyltransferase</keyword>
<dbReference type="Gene3D" id="3.40.630.30">
    <property type="match status" value="1"/>
</dbReference>
<comment type="caution">
    <text evidence="4">The sequence shown here is derived from an EMBL/GenBank/DDBJ whole genome shotgun (WGS) entry which is preliminary data.</text>
</comment>
<sequence>MDCTIAQATQTEIKQVVKLFDEYRQFYHQPSDLNSAHEFIQQRITDNSSVIFLASDSNGMGLGFVQLYPSFSSVKMKPIYILNDLYVSQHARCVGVGGKLIERCIAFAQDQGVNRLVLATHQENMLAQKLYRNYGFVQEQEFLSFHLVV</sequence>
<evidence type="ECO:0000313" key="5">
    <source>
        <dbReference type="Proteomes" id="UP000281474"/>
    </source>
</evidence>
<evidence type="ECO:0000259" key="3">
    <source>
        <dbReference type="PROSITE" id="PS51186"/>
    </source>
</evidence>
<gene>
    <name evidence="4" type="ORF">D5018_17230</name>
</gene>
<proteinExistence type="predicted"/>
<feature type="domain" description="N-acetyltransferase" evidence="3">
    <location>
        <begin position="3"/>
        <end position="149"/>
    </location>
</feature>
<dbReference type="InterPro" id="IPR050832">
    <property type="entry name" value="Bact_Acetyltransf"/>
</dbReference>
<reference evidence="4 5" key="1">
    <citation type="submission" date="2018-09" db="EMBL/GenBank/DDBJ databases">
        <title>Phylogeny of the Shewanellaceae, and recommendation for two new genera, Pseudoshewanella and Parashewanella.</title>
        <authorList>
            <person name="Wang G."/>
        </authorList>
    </citation>
    <scope>NUCLEOTIDE SEQUENCE [LARGE SCALE GENOMIC DNA]</scope>
    <source>
        <strain evidence="4 5">C51</strain>
    </source>
</reference>
<dbReference type="SUPFAM" id="SSF55729">
    <property type="entry name" value="Acyl-CoA N-acyltransferases (Nat)"/>
    <property type="match status" value="1"/>
</dbReference>
<evidence type="ECO:0000256" key="1">
    <source>
        <dbReference type="ARBA" id="ARBA00022679"/>
    </source>
</evidence>
<dbReference type="AlphaFoldDB" id="A0A3L8PSU0"/>
<dbReference type="Pfam" id="PF00583">
    <property type="entry name" value="Acetyltransf_1"/>
    <property type="match status" value="1"/>
</dbReference>
<keyword evidence="1 4" id="KW-0808">Transferase</keyword>
<dbReference type="RefSeq" id="WP_121840229.1">
    <property type="nucleotide sequence ID" value="NZ_ML014820.1"/>
</dbReference>
<dbReference type="PROSITE" id="PS51186">
    <property type="entry name" value="GNAT"/>
    <property type="match status" value="1"/>
</dbReference>
<evidence type="ECO:0000313" key="4">
    <source>
        <dbReference type="EMBL" id="RLV58461.1"/>
    </source>
</evidence>
<dbReference type="CDD" id="cd04301">
    <property type="entry name" value="NAT_SF"/>
    <property type="match status" value="1"/>
</dbReference>
<dbReference type="InterPro" id="IPR000182">
    <property type="entry name" value="GNAT_dom"/>
</dbReference>